<dbReference type="Proteomes" id="UP000092598">
    <property type="component" value="Chromosome"/>
</dbReference>
<dbReference type="AlphaFoldDB" id="A0A1B1M763"/>
<protein>
    <submittedName>
        <fullName evidence="2">Uncharacterized protein</fullName>
    </submittedName>
</protein>
<feature type="region of interest" description="Disordered" evidence="1">
    <location>
        <begin position="22"/>
        <end position="45"/>
    </location>
</feature>
<dbReference type="KEGG" id="sls:SLINC_2265"/>
<sequence>MDAPTKFVQIIDFETERIDEMRALSEDAEKRSAGREGGPTRRLVLKDRNRPDHYLVVIEFDSYEEAMANSDDPETTKFAEQMAALCSRPPTFTDCDALDTTDFR</sequence>
<dbReference type="EMBL" id="CP016438">
    <property type="protein sequence ID" value="ANS64489.1"/>
    <property type="molecule type" value="Genomic_DNA"/>
</dbReference>
<evidence type="ECO:0000256" key="1">
    <source>
        <dbReference type="SAM" id="MobiDB-lite"/>
    </source>
</evidence>
<evidence type="ECO:0000313" key="2">
    <source>
        <dbReference type="EMBL" id="ANS64489.1"/>
    </source>
</evidence>
<dbReference type="InterPro" id="IPR011008">
    <property type="entry name" value="Dimeric_a/b-barrel"/>
</dbReference>
<feature type="compositionally biased region" description="Basic and acidic residues" evidence="1">
    <location>
        <begin position="22"/>
        <end position="34"/>
    </location>
</feature>
<keyword evidence="3" id="KW-1185">Reference proteome</keyword>
<name>A0A1B1M763_STRLN</name>
<evidence type="ECO:0000313" key="3">
    <source>
        <dbReference type="Proteomes" id="UP000092598"/>
    </source>
</evidence>
<organism evidence="2 3">
    <name type="scientific">Streptomyces lincolnensis</name>
    <dbReference type="NCBI Taxonomy" id="1915"/>
    <lineage>
        <taxon>Bacteria</taxon>
        <taxon>Bacillati</taxon>
        <taxon>Actinomycetota</taxon>
        <taxon>Actinomycetes</taxon>
        <taxon>Kitasatosporales</taxon>
        <taxon>Streptomycetaceae</taxon>
        <taxon>Streptomyces</taxon>
    </lineage>
</organism>
<dbReference type="STRING" id="1915.SLINC_2265"/>
<reference evidence="2 3" key="1">
    <citation type="submission" date="2016-07" db="EMBL/GenBank/DDBJ databases">
        <title>Enhancement of antibiotic productionsby engineered nitrateutilization in actinobacteria.</title>
        <authorList>
            <person name="Meng S.C."/>
        </authorList>
    </citation>
    <scope>NUCLEOTIDE SEQUENCE [LARGE SCALE GENOMIC DNA]</scope>
    <source>
        <strain evidence="2 3">NRRL 2936</strain>
    </source>
</reference>
<dbReference type="OrthoDB" id="9182871at2"/>
<dbReference type="RefSeq" id="WP_067430601.1">
    <property type="nucleotide sequence ID" value="NZ_CP016438.1"/>
</dbReference>
<dbReference type="PATRIC" id="fig|1915.4.peg.2520"/>
<accession>A0A1B1M763</accession>
<dbReference type="SUPFAM" id="SSF54909">
    <property type="entry name" value="Dimeric alpha+beta barrel"/>
    <property type="match status" value="1"/>
</dbReference>
<gene>
    <name evidence="2" type="ORF">SLINC_2265</name>
</gene>
<proteinExistence type="predicted"/>